<evidence type="ECO:0000313" key="8">
    <source>
        <dbReference type="EMBL" id="KAG2463112.1"/>
    </source>
</evidence>
<organism evidence="8 9">
    <name type="scientific">Polypterus senegalus</name>
    <name type="common">Senegal bichir</name>
    <dbReference type="NCBI Taxonomy" id="55291"/>
    <lineage>
        <taxon>Eukaryota</taxon>
        <taxon>Metazoa</taxon>
        <taxon>Chordata</taxon>
        <taxon>Craniata</taxon>
        <taxon>Vertebrata</taxon>
        <taxon>Euteleostomi</taxon>
        <taxon>Actinopterygii</taxon>
        <taxon>Polypteriformes</taxon>
        <taxon>Polypteridae</taxon>
        <taxon>Polypterus</taxon>
    </lineage>
</organism>
<dbReference type="GO" id="GO:0072659">
    <property type="term" value="P:protein localization to plasma membrane"/>
    <property type="evidence" value="ECO:0007669"/>
    <property type="project" value="TreeGrafter"/>
</dbReference>
<evidence type="ECO:0000256" key="2">
    <source>
        <dbReference type="ARBA" id="ARBA00006565"/>
    </source>
</evidence>
<comment type="caution">
    <text evidence="8">The sequence shown here is derived from an EMBL/GenBank/DDBJ whole genome shotgun (WGS) entry which is preliminary data.</text>
</comment>
<reference evidence="8 9" key="1">
    <citation type="journal article" date="2021" name="Cell">
        <title>Tracing the genetic footprints of vertebrate landing in non-teleost ray-finned fishes.</title>
        <authorList>
            <person name="Bi X."/>
            <person name="Wang K."/>
            <person name="Yang L."/>
            <person name="Pan H."/>
            <person name="Jiang H."/>
            <person name="Wei Q."/>
            <person name="Fang M."/>
            <person name="Yu H."/>
            <person name="Zhu C."/>
            <person name="Cai Y."/>
            <person name="He Y."/>
            <person name="Gan X."/>
            <person name="Zeng H."/>
            <person name="Yu D."/>
            <person name="Zhu Y."/>
            <person name="Jiang H."/>
            <person name="Qiu Q."/>
            <person name="Yang H."/>
            <person name="Zhang Y.E."/>
            <person name="Wang W."/>
            <person name="Zhu M."/>
            <person name="He S."/>
            <person name="Zhang G."/>
        </authorList>
    </citation>
    <scope>NUCLEOTIDE SEQUENCE [LARGE SCALE GENOMIC DNA]</scope>
    <source>
        <strain evidence="8">Bchr_013</strain>
    </source>
</reference>
<dbReference type="InterPro" id="IPR050911">
    <property type="entry name" value="DRAM/TMEM150_Autophagy_Mod"/>
</dbReference>
<dbReference type="EMBL" id="JAATIS010004040">
    <property type="protein sequence ID" value="KAG2463112.1"/>
    <property type="molecule type" value="Genomic_DNA"/>
</dbReference>
<feature type="domain" description="CWH43-like N-terminal" evidence="7">
    <location>
        <begin position="3"/>
        <end position="161"/>
    </location>
</feature>
<evidence type="ECO:0000256" key="3">
    <source>
        <dbReference type="ARBA" id="ARBA00022692"/>
    </source>
</evidence>
<feature type="transmembrane region" description="Helical" evidence="6">
    <location>
        <begin position="108"/>
        <end position="128"/>
    </location>
</feature>
<gene>
    <name evidence="8" type="primary">Tmem150a_1</name>
    <name evidence="8" type="ORF">GTO96_0001952</name>
</gene>
<keyword evidence="5 6" id="KW-0472">Membrane</keyword>
<evidence type="ECO:0000256" key="4">
    <source>
        <dbReference type="ARBA" id="ARBA00022989"/>
    </source>
</evidence>
<dbReference type="Pfam" id="PF10277">
    <property type="entry name" value="Frag1"/>
    <property type="match status" value="1"/>
</dbReference>
<dbReference type="InterPro" id="IPR019402">
    <property type="entry name" value="CWH43_N"/>
</dbReference>
<feature type="non-terminal residue" evidence="8">
    <location>
        <position position="184"/>
    </location>
</feature>
<keyword evidence="3 6" id="KW-0812">Transmembrane</keyword>
<dbReference type="PANTHER" id="PTHR21324">
    <property type="entry name" value="FASTING-INDUCIBLE INTEGRAL MEMBRANE PROTEIN TM6P1-RELATED"/>
    <property type="match status" value="1"/>
</dbReference>
<feature type="transmembrane region" description="Helical" evidence="6">
    <location>
        <begin position="140"/>
        <end position="163"/>
    </location>
</feature>
<feature type="transmembrane region" description="Helical" evidence="6">
    <location>
        <begin position="67"/>
        <end position="88"/>
    </location>
</feature>
<evidence type="ECO:0000256" key="6">
    <source>
        <dbReference type="SAM" id="Phobius"/>
    </source>
</evidence>
<dbReference type="GO" id="GO:0005886">
    <property type="term" value="C:plasma membrane"/>
    <property type="evidence" value="ECO:0007669"/>
    <property type="project" value="TreeGrafter"/>
</dbReference>
<dbReference type="Proteomes" id="UP000886611">
    <property type="component" value="Unassembled WGS sequence"/>
</dbReference>
<proteinExistence type="inferred from homology"/>
<feature type="non-terminal residue" evidence="8">
    <location>
        <position position="1"/>
    </location>
</feature>
<dbReference type="AlphaFoldDB" id="A0A8X7XBK2"/>
<evidence type="ECO:0000256" key="1">
    <source>
        <dbReference type="ARBA" id="ARBA00004127"/>
    </source>
</evidence>
<dbReference type="GO" id="GO:0012505">
    <property type="term" value="C:endomembrane system"/>
    <property type="evidence" value="ECO:0007669"/>
    <property type="project" value="UniProtKB-SubCell"/>
</dbReference>
<feature type="transmembrane region" description="Helical" evidence="6">
    <location>
        <begin position="7"/>
        <end position="28"/>
    </location>
</feature>
<feature type="transmembrane region" description="Helical" evidence="6">
    <location>
        <begin position="40"/>
        <end position="60"/>
    </location>
</feature>
<evidence type="ECO:0000313" key="9">
    <source>
        <dbReference type="Proteomes" id="UP000886611"/>
    </source>
</evidence>
<evidence type="ECO:0000256" key="5">
    <source>
        <dbReference type="ARBA" id="ARBA00023136"/>
    </source>
</evidence>
<comment type="subcellular location">
    <subcellularLocation>
        <location evidence="1">Endomembrane system</location>
        <topology evidence="1">Multi-pass membrane protein</topology>
    </subcellularLocation>
</comment>
<keyword evidence="9" id="KW-1185">Reference proteome</keyword>
<protein>
    <submittedName>
        <fullName evidence="8">T150A protein</fullName>
    </submittedName>
</protein>
<accession>A0A8X7XBK2</accession>
<name>A0A8X7XBK2_POLSE</name>
<keyword evidence="4 6" id="KW-1133">Transmembrane helix</keyword>
<comment type="similarity">
    <text evidence="2">Belongs to the DRAM/TMEM150 family.</text>
</comment>
<sequence length="184" mass="20508">MNAPENSLFTATLNAGSALFILFCIFHHAHMIDKNNDHLALSRVGLAVGCTSALGAFIAGNCNPSSLMILHYLGASLNFVCACLYTAIQTVLTYRCYVTGLEHLLAPIRTVLTINQILSTIIYILFFVQPSPYYLHLSAIFEWVLGTNMELFALTFAVEFYFFTDSTLWVLTKKHDEEKALILS</sequence>
<dbReference type="PANTHER" id="PTHR21324:SF13">
    <property type="entry name" value="SI:DKEY-228D14.5"/>
    <property type="match status" value="1"/>
</dbReference>
<evidence type="ECO:0000259" key="7">
    <source>
        <dbReference type="Pfam" id="PF10277"/>
    </source>
</evidence>